<keyword evidence="2" id="KW-0378">Hydrolase</keyword>
<keyword evidence="2" id="KW-0347">Helicase</keyword>
<keyword evidence="3" id="KW-1185">Reference proteome</keyword>
<keyword evidence="2" id="KW-0547">Nucleotide-binding</keyword>
<proteinExistence type="predicted"/>
<organism evidence="2 3">
    <name type="scientific">Salinivibrio kushneri</name>
    <dbReference type="NCBI Taxonomy" id="1908198"/>
    <lineage>
        <taxon>Bacteria</taxon>
        <taxon>Pseudomonadati</taxon>
        <taxon>Pseudomonadota</taxon>
        <taxon>Gammaproteobacteria</taxon>
        <taxon>Vibrionales</taxon>
        <taxon>Vibrionaceae</taxon>
        <taxon>Salinivibrio</taxon>
    </lineage>
</organism>
<evidence type="ECO:0000259" key="1">
    <source>
        <dbReference type="Pfam" id="PF06048"/>
    </source>
</evidence>
<dbReference type="Proteomes" id="UP000189021">
    <property type="component" value="Unassembled WGS sequence"/>
</dbReference>
<dbReference type="Pfam" id="PF06048">
    <property type="entry name" value="DUF927"/>
    <property type="match status" value="1"/>
</dbReference>
<dbReference type="EMBL" id="MUEK01000005">
    <property type="protein sequence ID" value="OOE40178.1"/>
    <property type="molecule type" value="Genomic_DNA"/>
</dbReference>
<dbReference type="GO" id="GO:0004386">
    <property type="term" value="F:helicase activity"/>
    <property type="evidence" value="ECO:0007669"/>
    <property type="project" value="UniProtKB-KW"/>
</dbReference>
<keyword evidence="2" id="KW-0067">ATP-binding</keyword>
<gene>
    <name evidence="2" type="ORF">BZG00_07000</name>
</gene>
<comment type="caution">
    <text evidence="2">The sequence shown here is derived from an EMBL/GenBank/DDBJ whole genome shotgun (WGS) entry which is preliminary data.</text>
</comment>
<accession>A0AB36K0A6</accession>
<protein>
    <submittedName>
        <fullName evidence="2">Helicase</fullName>
    </submittedName>
</protein>
<feature type="domain" description="DUF927" evidence="1">
    <location>
        <begin position="22"/>
        <end position="278"/>
    </location>
</feature>
<evidence type="ECO:0000313" key="3">
    <source>
        <dbReference type="Proteomes" id="UP000189021"/>
    </source>
</evidence>
<reference evidence="2 3" key="1">
    <citation type="journal article" date="2017" name="Genome Announc.">
        <title>Draft Genome Sequences of Salinivibrio proteolyticus, Salinivibrio sharmensis, Salinivibrio siamensis, Salinivibrio costicola subsp. alcaliphilus, Salinivibrio costicola subsp. vallismortis, and 29 New Isolates Belonging to the Genus Salinivibrio.</title>
        <authorList>
            <person name="Lopez-Hermoso C."/>
            <person name="de la Haba R.R."/>
            <person name="Sanchez-Porro C."/>
            <person name="Bayliss S.C."/>
            <person name="Feil E.J."/>
            <person name="Ventosa A."/>
        </authorList>
    </citation>
    <scope>NUCLEOTIDE SEQUENCE [LARGE SCALE GENOMIC DNA]</scope>
    <source>
        <strain evidence="2 3">AL184</strain>
    </source>
</reference>
<dbReference type="AlphaFoldDB" id="A0AB36K0A6"/>
<dbReference type="RefSeq" id="WP_077659182.1">
    <property type="nucleotide sequence ID" value="NZ_CP040021.1"/>
</dbReference>
<sequence>MKFQLRDSGLYFFSSDAWQKVGGYIEVIARTRLSNKKHGHGALLQWKNLDNVLLREVVYARHLNGDNARQIRELLVDTGYSLEPGTTSWARLQRYLLEEMAKAPPATTVDRTGWHGPVFATNGWTVGQADEQHHFVGQLSTSPLLQESGSLQEWKDQVGSLCDGNPLAILSVGVALAAPLLKHAELENGAFHLVGNSSTGKTTLLQVAASVCGAPEFLRSWVSTANGLAAVAAEHNDMLLALDEIGLARPEDVDVAVYHIMNGSSKLRANISGDLATQTHWRTLALSTGEIWLSEVFQQMGKSVRAGQETRLVEIPVFGRFGAFDELHGFASSQELVDALKSGSKHQHGTLFRQWVELLTENTEELTGYIQHEVVRYTDQWTTSHMASQVVRVIKRFALITSALCLACRNYLLPWTEAESERAMHQVADAWIKNRGHIFNKEDHRILVKLNEYMNSRKFSFAPIETGIAESPYEGFKRTVNGEKQLLVKKANFIRFFGLPTRYMREIEFLIQKDLLETNERSRGTLRVKINGKFERFFALWPERIRKYLNSLSDLDGLSQFPTYPSVDSEVTENE</sequence>
<dbReference type="InterPro" id="IPR009270">
    <property type="entry name" value="DUF927"/>
</dbReference>
<evidence type="ECO:0000313" key="2">
    <source>
        <dbReference type="EMBL" id="OOE40178.1"/>
    </source>
</evidence>
<name>A0AB36K0A6_9GAMM</name>